<dbReference type="EMBL" id="KZ996910">
    <property type="protein sequence ID" value="RKO88152.1"/>
    <property type="molecule type" value="Genomic_DNA"/>
</dbReference>
<feature type="region of interest" description="Disordered" evidence="1">
    <location>
        <begin position="354"/>
        <end position="390"/>
    </location>
</feature>
<accession>A0A4P9W7T0</accession>
<feature type="region of interest" description="Disordered" evidence="1">
    <location>
        <begin position="466"/>
        <end position="558"/>
    </location>
</feature>
<feature type="compositionally biased region" description="Acidic residues" evidence="1">
    <location>
        <begin position="699"/>
        <end position="714"/>
    </location>
</feature>
<gene>
    <name evidence="3" type="ORF">BDK51DRAFT_27165</name>
</gene>
<feature type="compositionally biased region" description="Low complexity" evidence="1">
    <location>
        <begin position="875"/>
        <end position="893"/>
    </location>
</feature>
<feature type="compositionally biased region" description="Low complexity" evidence="1">
    <location>
        <begin position="524"/>
        <end position="546"/>
    </location>
</feature>
<protein>
    <recommendedName>
        <fullName evidence="2">Calponin-homology (CH) domain-containing protein</fullName>
    </recommendedName>
</protein>
<feature type="region of interest" description="Disordered" evidence="1">
    <location>
        <begin position="652"/>
        <end position="715"/>
    </location>
</feature>
<dbReference type="Gene3D" id="1.10.418.10">
    <property type="entry name" value="Calponin-like domain"/>
    <property type="match status" value="1"/>
</dbReference>
<evidence type="ECO:0000256" key="1">
    <source>
        <dbReference type="SAM" id="MobiDB-lite"/>
    </source>
</evidence>
<dbReference type="Proteomes" id="UP000269721">
    <property type="component" value="Unassembled WGS sequence"/>
</dbReference>
<dbReference type="AlphaFoldDB" id="A0A4P9W7T0"/>
<dbReference type="InterPro" id="IPR036872">
    <property type="entry name" value="CH_dom_sf"/>
</dbReference>
<feature type="region of interest" description="Disordered" evidence="1">
    <location>
        <begin position="865"/>
        <end position="900"/>
    </location>
</feature>
<feature type="compositionally biased region" description="Pro residues" evidence="1">
    <location>
        <begin position="31"/>
        <end position="40"/>
    </location>
</feature>
<dbReference type="SUPFAM" id="SSF47576">
    <property type="entry name" value="Calponin-homology domain, CH-domain"/>
    <property type="match status" value="1"/>
</dbReference>
<evidence type="ECO:0000313" key="3">
    <source>
        <dbReference type="EMBL" id="RKO88152.1"/>
    </source>
</evidence>
<feature type="compositionally biased region" description="Basic and acidic residues" evidence="1">
    <location>
        <begin position="673"/>
        <end position="683"/>
    </location>
</feature>
<dbReference type="OrthoDB" id="2115590at2759"/>
<feature type="non-terminal residue" evidence="3">
    <location>
        <position position="985"/>
    </location>
</feature>
<feature type="compositionally biased region" description="Polar residues" evidence="1">
    <location>
        <begin position="865"/>
        <end position="874"/>
    </location>
</feature>
<reference evidence="4" key="1">
    <citation type="journal article" date="2018" name="Nat. Microbiol.">
        <title>Leveraging single-cell genomics to expand the fungal tree of life.</title>
        <authorList>
            <person name="Ahrendt S.R."/>
            <person name="Quandt C.A."/>
            <person name="Ciobanu D."/>
            <person name="Clum A."/>
            <person name="Salamov A."/>
            <person name="Andreopoulos B."/>
            <person name="Cheng J.F."/>
            <person name="Woyke T."/>
            <person name="Pelin A."/>
            <person name="Henrissat B."/>
            <person name="Reynolds N.K."/>
            <person name="Benny G.L."/>
            <person name="Smith M.E."/>
            <person name="James T.Y."/>
            <person name="Grigoriev I.V."/>
        </authorList>
    </citation>
    <scope>NUCLEOTIDE SEQUENCE [LARGE SCALE GENOMIC DNA]</scope>
</reference>
<evidence type="ECO:0000313" key="4">
    <source>
        <dbReference type="Proteomes" id="UP000269721"/>
    </source>
</evidence>
<dbReference type="PROSITE" id="PS50021">
    <property type="entry name" value="CH"/>
    <property type="match status" value="1"/>
</dbReference>
<dbReference type="PROSITE" id="PS50096">
    <property type="entry name" value="IQ"/>
    <property type="match status" value="1"/>
</dbReference>
<feature type="compositionally biased region" description="Basic and acidic residues" evidence="1">
    <location>
        <begin position="656"/>
        <end position="666"/>
    </location>
</feature>
<name>A0A4P9W7T0_9FUNG</name>
<organism evidence="3 4">
    <name type="scientific">Blyttiomyces helicus</name>
    <dbReference type="NCBI Taxonomy" id="388810"/>
    <lineage>
        <taxon>Eukaryota</taxon>
        <taxon>Fungi</taxon>
        <taxon>Fungi incertae sedis</taxon>
        <taxon>Chytridiomycota</taxon>
        <taxon>Chytridiomycota incertae sedis</taxon>
        <taxon>Chytridiomycetes</taxon>
        <taxon>Chytridiomycetes incertae sedis</taxon>
        <taxon>Blyttiomyces</taxon>
    </lineage>
</organism>
<dbReference type="CDD" id="cd00014">
    <property type="entry name" value="CH_SF"/>
    <property type="match status" value="1"/>
</dbReference>
<feature type="region of interest" description="Disordered" evidence="1">
    <location>
        <begin position="1"/>
        <end position="47"/>
    </location>
</feature>
<feature type="compositionally biased region" description="Polar residues" evidence="1">
    <location>
        <begin position="490"/>
        <end position="503"/>
    </location>
</feature>
<evidence type="ECO:0000259" key="2">
    <source>
        <dbReference type="PROSITE" id="PS50021"/>
    </source>
</evidence>
<keyword evidence="4" id="KW-1185">Reference proteome</keyword>
<proteinExistence type="predicted"/>
<feature type="domain" description="Calponin-homology (CH)" evidence="2">
    <location>
        <begin position="237"/>
        <end position="349"/>
    </location>
</feature>
<sequence>MSYDDILSGWGSDRAPLPGRRATSTEHSQTPTPPPSPGAPQPSTTQAIPIPVTDFVSRYLAPRTPPDPAAMPAMCLHHLASIRVGPRDVRLVDDAVLLLTPRGMRLVEDFAEMRTRALAARRIQGWWRGLRARRVAEGLRADGAREREEGRSRTVRRSAALRKHLHRVSVAYQEMLAKDDSKSSDSTPSLKEIQFMKLLNSEHTFRLSSNIAQLGPRASLPPTSWENTEQLGDDLYAEYSPRVVGWISAVLDRLYPPKTELIDILITGTVLCELSVKLFPRFDCQLLNKGPAFTVHKVIFFLELCKTVGIKPEMLFAVSDLLAGGIEDDPSRRSALTVLRTVCAFERQARRRGWEGPSIFPPKTGGGSKASAAEGRRRSAARRRSHVEERVRSLRANAAGASLHSPPPPVPPIPVAATATATAAAAGAAAGAGASLLASRTSVATRSSRESLFSMYASYDPEAFRKANARRSSPNSTPTPSPPALMVETARSTPPLTVASTTPPLSPDSATPKAPSPPARMVETASTTPPLSPLSATPTTPTPASARWLFDSTAPLPPRDVVQSAIDARSRHMSMMSDIDVGVRDSVYYGSMVPTPFKDPAQMTAATTAVQCESPEGQGAEVEATVAHDERAREDAVLSGVAAYAAGLVSEGETVPSERHNSHDLDAGDASIEGERQLPRGDGKLLAAATHDAEHEKEDTEVELQEAEQEEEEGEYKYEYDTEYHYESDPEAGVDERELEEEQREMDHAVEFVHAHVGAVAVGDEPDFGDVVEQHGAGDELEGEGRAGQQEYSKIEVVPVPAPREAEDAFVAAGSERLPEAGSSSIANDDDAESQLHDHYLNADLESEADDELWVDAEEEVAESVTGSFRSATPTSFSRRGSTLSRRSSTPGSVRRNSTPILHRATLDRTRELDGEMEDLPELRPERLSIALAVGLVPSVGQERPRSIAFAGAPIEDLAKIASLRMETIRKRKRHGAISSLIMSE</sequence>
<dbReference type="InterPro" id="IPR001715">
    <property type="entry name" value="CH_dom"/>
</dbReference>